<dbReference type="Proteomes" id="UP001165135">
    <property type="component" value="Unassembled WGS sequence"/>
</dbReference>
<accession>A0A9W6W2M5</accession>
<dbReference type="SMART" id="SM00116">
    <property type="entry name" value="CBS"/>
    <property type="match status" value="2"/>
</dbReference>
<dbReference type="InterPro" id="IPR051257">
    <property type="entry name" value="Diverse_CBS-Domain"/>
</dbReference>
<reference evidence="5" key="1">
    <citation type="submission" date="2023-03" db="EMBL/GenBank/DDBJ databases">
        <title>Actinoallomurus iriomotensis NBRC 103681.</title>
        <authorList>
            <person name="Ichikawa N."/>
            <person name="Sato H."/>
            <person name="Tonouchi N."/>
        </authorList>
    </citation>
    <scope>NUCLEOTIDE SEQUENCE</scope>
    <source>
        <strain evidence="5">NBRC 103681</strain>
    </source>
</reference>
<feature type="domain" description="CBS" evidence="4">
    <location>
        <begin position="91"/>
        <end position="151"/>
    </location>
</feature>
<evidence type="ECO:0000259" key="3">
    <source>
        <dbReference type="PROSITE" id="PS50914"/>
    </source>
</evidence>
<dbReference type="Pfam" id="PF00571">
    <property type="entry name" value="CBS"/>
    <property type="match status" value="2"/>
</dbReference>
<dbReference type="InterPro" id="IPR046342">
    <property type="entry name" value="CBS_dom_sf"/>
</dbReference>
<dbReference type="SUPFAM" id="SSF54631">
    <property type="entry name" value="CBS-domain pair"/>
    <property type="match status" value="1"/>
</dbReference>
<sequence>MRRRTVNDVMTKGVVSAYRGACFKDIVQVMIKRGITAMPVVDEGHRVAGVVSESDLLAKEEHKDGGRRRWFGRRRDRSWAKARALTAEDLMTAPAITVRPEATIVEAARLLDEHRIKRMPVTDDQNRLVGIVSRRDLLSVFTRTDEEIRDEVRHEVFALADPTEVSVYVRHGVVTLSGTMRQRDLIPIVVRLAAAPDGVVGVIDDLNRDMAGAEP</sequence>
<dbReference type="CDD" id="cd04586">
    <property type="entry name" value="CBS_pair_BON_assoc"/>
    <property type="match status" value="1"/>
</dbReference>
<dbReference type="EMBL" id="BSTK01000009">
    <property type="protein sequence ID" value="GLY88012.1"/>
    <property type="molecule type" value="Genomic_DNA"/>
</dbReference>
<dbReference type="AlphaFoldDB" id="A0A9W6W2M5"/>
<dbReference type="PIRSF" id="PIRSF036990">
    <property type="entry name" value="UCP036990_CBS_BON"/>
    <property type="match status" value="1"/>
</dbReference>
<feature type="domain" description="BON" evidence="3">
    <location>
        <begin position="144"/>
        <end position="210"/>
    </location>
</feature>
<evidence type="ECO:0000313" key="5">
    <source>
        <dbReference type="EMBL" id="GLY78347.1"/>
    </source>
</evidence>
<dbReference type="InterPro" id="IPR007055">
    <property type="entry name" value="BON_dom"/>
</dbReference>
<dbReference type="RefSeq" id="WP_285577519.1">
    <property type="nucleotide sequence ID" value="NZ_BSTJ01000009.1"/>
</dbReference>
<evidence type="ECO:0008006" key="8">
    <source>
        <dbReference type="Google" id="ProtNLM"/>
    </source>
</evidence>
<dbReference type="Pfam" id="PF04972">
    <property type="entry name" value="BON"/>
    <property type="match status" value="1"/>
</dbReference>
<dbReference type="Gene3D" id="3.10.580.10">
    <property type="entry name" value="CBS-domain"/>
    <property type="match status" value="1"/>
</dbReference>
<evidence type="ECO:0000313" key="7">
    <source>
        <dbReference type="Proteomes" id="UP001165074"/>
    </source>
</evidence>
<reference evidence="6" key="2">
    <citation type="submission" date="2023-03" db="EMBL/GenBank/DDBJ databases">
        <title>Actinoallomurus iriomotensis NBRC 103684.</title>
        <authorList>
            <person name="Ichikawa N."/>
            <person name="Sato H."/>
            <person name="Tonouchi N."/>
        </authorList>
    </citation>
    <scope>NUCLEOTIDE SEQUENCE</scope>
    <source>
        <strain evidence="6">NBRC 103684</strain>
    </source>
</reference>
<dbReference type="EMBL" id="BSTJ01000009">
    <property type="protein sequence ID" value="GLY78347.1"/>
    <property type="molecule type" value="Genomic_DNA"/>
</dbReference>
<evidence type="ECO:0000313" key="6">
    <source>
        <dbReference type="EMBL" id="GLY88012.1"/>
    </source>
</evidence>
<evidence type="ECO:0000256" key="2">
    <source>
        <dbReference type="PROSITE-ProRule" id="PRU00703"/>
    </source>
</evidence>
<dbReference type="PROSITE" id="PS50914">
    <property type="entry name" value="BON"/>
    <property type="match status" value="1"/>
</dbReference>
<gene>
    <name evidence="5" type="ORF">Airi01_066140</name>
    <name evidence="6" type="ORF">Airi02_059410</name>
</gene>
<dbReference type="InterPro" id="IPR000644">
    <property type="entry name" value="CBS_dom"/>
</dbReference>
<keyword evidence="7" id="KW-1185">Reference proteome</keyword>
<evidence type="ECO:0000259" key="4">
    <source>
        <dbReference type="PROSITE" id="PS51371"/>
    </source>
</evidence>
<protein>
    <recommendedName>
        <fullName evidence="8">CBS domain-containing protein</fullName>
    </recommendedName>
</protein>
<dbReference type="PANTHER" id="PTHR43080">
    <property type="entry name" value="CBS DOMAIN-CONTAINING PROTEIN CBSX3, MITOCHONDRIAL"/>
    <property type="match status" value="1"/>
</dbReference>
<dbReference type="Proteomes" id="UP001165074">
    <property type="component" value="Unassembled WGS sequence"/>
</dbReference>
<evidence type="ECO:0000256" key="1">
    <source>
        <dbReference type="ARBA" id="ARBA00023122"/>
    </source>
</evidence>
<keyword evidence="1 2" id="KW-0129">CBS domain</keyword>
<proteinExistence type="predicted"/>
<dbReference type="PROSITE" id="PS51371">
    <property type="entry name" value="CBS"/>
    <property type="match status" value="2"/>
</dbReference>
<organism evidence="6 7">
    <name type="scientific">Actinoallomurus iriomotensis</name>
    <dbReference type="NCBI Taxonomy" id="478107"/>
    <lineage>
        <taxon>Bacteria</taxon>
        <taxon>Bacillati</taxon>
        <taxon>Actinomycetota</taxon>
        <taxon>Actinomycetes</taxon>
        <taxon>Streptosporangiales</taxon>
        <taxon>Thermomonosporaceae</taxon>
        <taxon>Actinoallomurus</taxon>
    </lineage>
</organism>
<name>A0A9W6W2M5_9ACTN</name>
<dbReference type="InterPro" id="IPR017080">
    <property type="entry name" value="UCP036990_CBS_BON"/>
</dbReference>
<feature type="domain" description="CBS" evidence="4">
    <location>
        <begin position="10"/>
        <end position="69"/>
    </location>
</feature>
<comment type="caution">
    <text evidence="6">The sequence shown here is derived from an EMBL/GenBank/DDBJ whole genome shotgun (WGS) entry which is preliminary data.</text>
</comment>
<dbReference type="PANTHER" id="PTHR43080:SF29">
    <property type="entry name" value="OS02G0818000 PROTEIN"/>
    <property type="match status" value="1"/>
</dbReference>